<sequence>MLSEDESKKPIGPAPPRDSHPPLSSSNSPFHSPLEAEDIVDDDCWTEGDFEVITSNGVRFRVPSYHLFAASWSFRNARPLMRIHFSDECETAYVFRLFMTLAEDGQLDGVGEQGAFKTHVKLHQLFVFLKKWDCPGLLAVLHHSVSRLVDEDRALDRSRMFIVAALKADSRLCSRILEVSATDTWSANRDGRPDAMIDAPTGTHIWDPHTWPVWFQLHCPPLYAWAVARAWRLMMAFPPPDHEGNPKAFAGQFAAFLEEVQGRQEIW</sequence>
<gene>
    <name evidence="2" type="ORF">CspeluHIS016_0304590</name>
</gene>
<feature type="region of interest" description="Disordered" evidence="1">
    <location>
        <begin position="1"/>
        <end position="31"/>
    </location>
</feature>
<evidence type="ECO:0000256" key="1">
    <source>
        <dbReference type="SAM" id="MobiDB-lite"/>
    </source>
</evidence>
<name>A0AAD3YC97_9TREE</name>
<evidence type="ECO:0008006" key="4">
    <source>
        <dbReference type="Google" id="ProtNLM"/>
    </source>
</evidence>
<organism evidence="2 3">
    <name type="scientific">Cutaneotrichosporon spelunceum</name>
    <dbReference type="NCBI Taxonomy" id="1672016"/>
    <lineage>
        <taxon>Eukaryota</taxon>
        <taxon>Fungi</taxon>
        <taxon>Dikarya</taxon>
        <taxon>Basidiomycota</taxon>
        <taxon>Agaricomycotina</taxon>
        <taxon>Tremellomycetes</taxon>
        <taxon>Trichosporonales</taxon>
        <taxon>Trichosporonaceae</taxon>
        <taxon>Cutaneotrichosporon</taxon>
    </lineage>
</organism>
<comment type="caution">
    <text evidence="2">The sequence shown here is derived from an EMBL/GenBank/DDBJ whole genome shotgun (WGS) entry which is preliminary data.</text>
</comment>
<proteinExistence type="predicted"/>
<reference evidence="2" key="2">
    <citation type="submission" date="2023-06" db="EMBL/GenBank/DDBJ databases">
        <authorList>
            <person name="Kobayashi Y."/>
            <person name="Kayamori A."/>
            <person name="Aoki K."/>
            <person name="Shiwa Y."/>
            <person name="Fujita N."/>
            <person name="Sugita T."/>
            <person name="Iwasaki W."/>
            <person name="Tanaka N."/>
            <person name="Takashima M."/>
        </authorList>
    </citation>
    <scope>NUCLEOTIDE SEQUENCE</scope>
    <source>
        <strain evidence="2">HIS016</strain>
    </source>
</reference>
<evidence type="ECO:0000313" key="2">
    <source>
        <dbReference type="EMBL" id="GMK56619.1"/>
    </source>
</evidence>
<protein>
    <recommendedName>
        <fullName evidence="4">BTB domain-containing protein</fullName>
    </recommendedName>
</protein>
<accession>A0AAD3YC97</accession>
<evidence type="ECO:0000313" key="3">
    <source>
        <dbReference type="Proteomes" id="UP001222932"/>
    </source>
</evidence>
<keyword evidence="3" id="KW-1185">Reference proteome</keyword>
<dbReference type="EMBL" id="BTCM01000003">
    <property type="protein sequence ID" value="GMK56619.1"/>
    <property type="molecule type" value="Genomic_DNA"/>
</dbReference>
<reference evidence="2" key="1">
    <citation type="journal article" date="2023" name="BMC Genomics">
        <title>Chromosome-level genome assemblies of Cutaneotrichosporon spp. (Trichosporonales, Basidiomycota) reveal imbalanced evolution between nucleotide sequences and chromosome synteny.</title>
        <authorList>
            <person name="Kobayashi Y."/>
            <person name="Kayamori A."/>
            <person name="Aoki K."/>
            <person name="Shiwa Y."/>
            <person name="Matsutani M."/>
            <person name="Fujita N."/>
            <person name="Sugita T."/>
            <person name="Iwasaki W."/>
            <person name="Tanaka N."/>
            <person name="Takashima M."/>
        </authorList>
    </citation>
    <scope>NUCLEOTIDE SEQUENCE</scope>
    <source>
        <strain evidence="2">HIS016</strain>
    </source>
</reference>
<dbReference type="AlphaFoldDB" id="A0AAD3YC97"/>
<dbReference type="Proteomes" id="UP001222932">
    <property type="component" value="Unassembled WGS sequence"/>
</dbReference>